<accession>A0A427YIT3</accession>
<dbReference type="Pfam" id="PF05686">
    <property type="entry name" value="Glyco_transf_90"/>
    <property type="match status" value="1"/>
</dbReference>
<keyword evidence="2" id="KW-1133">Transmembrane helix</keyword>
<dbReference type="Proteomes" id="UP000279259">
    <property type="component" value="Unassembled WGS sequence"/>
</dbReference>
<feature type="region of interest" description="Disordered" evidence="1">
    <location>
        <begin position="1"/>
        <end position="78"/>
    </location>
</feature>
<evidence type="ECO:0000256" key="2">
    <source>
        <dbReference type="SAM" id="Phobius"/>
    </source>
</evidence>
<dbReference type="PANTHER" id="PTHR12203:SF118">
    <property type="entry name" value="BETA-1,2-XYLOSYLTRANSFERASE 1"/>
    <property type="match status" value="1"/>
</dbReference>
<evidence type="ECO:0000313" key="4">
    <source>
        <dbReference type="EMBL" id="RSH91004.1"/>
    </source>
</evidence>
<sequence length="813" mass="92845">MSPSTAAPRNPYKAPHTPPVSPLYLPDTPIRTPIRIPPALTDDYDFPESPSRTTYRRRPSRSSSRPSPTSDDEHKKAKLTPMFRTLRRTVACVVILGLLGVIASRTIRRKDEASLGLGGFRFGELKIEKRDEIDFDDPTCPFVSTVEAYHRDHKRLRHHVAAKRGVPLSSFPNSTDSDTIPTKHRHRFSSTGHLLVSDESGGGPHPIPQLLLKGEKRWQDLLTSQSKTLGEAVLEYTRRYGRRPPKGFDVWWEFAMDNALVLPDEYDRINLDLAPFFALPKKEMKRRMQMVEDMKETFTLVVQDGEVSIQIKDQGGLKWGGTRPRANDAASLVETFVDILPDLKATFSIFDQPQIYLSWARRGSLVDLGLRNLHTNNLREVDDGHVRLSRSCAPDSNFRTNPDFYEGKSFVYDSVESGDMCQNPYLVPLHGLTLEPHEKDSHPRPHTQLLPLFSLAKTSINSDILITPLDQFFDSPGQDPKWKEKRSSKLAWRGSPTGISMMTKDLPWRDAHRIRLHHFANNRSLSPTSYIVPDLGQGLNPNATAVQRHTPLEESLSFGKEEMLTKVANNFFFDMKLAGDPIQCSEEDGTCEDMEREISWAPYQRADTLNRHKFLLDIDGNGWSGRFRRLMSTNSVVIKTGIFTEWFQPHLIPWFMYIPSKLDFTDLADILAFFRGTPKHPDLGFDETAKALARNGQCFVQRMFRIEDLQAYMMRLFLEYARIAADEGEDMDFYFEEDMLDEGEEQRMRVEAEHKAEQVVNRLSDEQLEALEREVPDRSQMSHKSALRGKGKAIDGVEDEDEWQAGARDAALR</sequence>
<gene>
    <name evidence="4" type="ORF">EHS25_010180</name>
</gene>
<feature type="domain" description="Glycosyl transferase CAP10" evidence="3">
    <location>
        <begin position="414"/>
        <end position="727"/>
    </location>
</feature>
<organism evidence="4 5">
    <name type="scientific">Saitozyma podzolica</name>
    <dbReference type="NCBI Taxonomy" id="1890683"/>
    <lineage>
        <taxon>Eukaryota</taxon>
        <taxon>Fungi</taxon>
        <taxon>Dikarya</taxon>
        <taxon>Basidiomycota</taxon>
        <taxon>Agaricomycotina</taxon>
        <taxon>Tremellomycetes</taxon>
        <taxon>Tremellales</taxon>
        <taxon>Trimorphomycetaceae</taxon>
        <taxon>Saitozyma</taxon>
    </lineage>
</organism>
<keyword evidence="5" id="KW-1185">Reference proteome</keyword>
<dbReference type="EMBL" id="RSCD01000009">
    <property type="protein sequence ID" value="RSH91004.1"/>
    <property type="molecule type" value="Genomic_DNA"/>
</dbReference>
<evidence type="ECO:0000256" key="1">
    <source>
        <dbReference type="SAM" id="MobiDB-lite"/>
    </source>
</evidence>
<evidence type="ECO:0000259" key="3">
    <source>
        <dbReference type="SMART" id="SM00672"/>
    </source>
</evidence>
<protein>
    <recommendedName>
        <fullName evidence="3">Glycosyl transferase CAP10 domain-containing protein</fullName>
    </recommendedName>
</protein>
<keyword evidence="2" id="KW-0812">Transmembrane</keyword>
<proteinExistence type="predicted"/>
<dbReference type="InterPro" id="IPR006598">
    <property type="entry name" value="CAP10"/>
</dbReference>
<name>A0A427YIT3_9TREE</name>
<comment type="caution">
    <text evidence="4">The sequence shown here is derived from an EMBL/GenBank/DDBJ whole genome shotgun (WGS) entry which is preliminary data.</text>
</comment>
<dbReference type="SMART" id="SM00672">
    <property type="entry name" value="CAP10"/>
    <property type="match status" value="1"/>
</dbReference>
<reference evidence="4 5" key="1">
    <citation type="submission" date="2018-11" db="EMBL/GenBank/DDBJ databases">
        <title>Genome sequence of Saitozyma podzolica DSM 27192.</title>
        <authorList>
            <person name="Aliyu H."/>
            <person name="Gorte O."/>
            <person name="Ochsenreither K."/>
        </authorList>
    </citation>
    <scope>NUCLEOTIDE SEQUENCE [LARGE SCALE GENOMIC DNA]</scope>
    <source>
        <strain evidence="4 5">DSM 27192</strain>
    </source>
</reference>
<dbReference type="InterPro" id="IPR051091">
    <property type="entry name" value="O-Glucosyltr/Glycosyltrsf_90"/>
</dbReference>
<dbReference type="AlphaFoldDB" id="A0A427YIT3"/>
<feature type="transmembrane region" description="Helical" evidence="2">
    <location>
        <begin position="85"/>
        <end position="103"/>
    </location>
</feature>
<keyword evidence="2" id="KW-0472">Membrane</keyword>
<feature type="compositionally biased region" description="Low complexity" evidence="1">
    <location>
        <begin position="28"/>
        <end position="38"/>
    </location>
</feature>
<dbReference type="PANTHER" id="PTHR12203">
    <property type="entry name" value="KDEL LYS-ASP-GLU-LEU CONTAINING - RELATED"/>
    <property type="match status" value="1"/>
</dbReference>
<dbReference type="OrthoDB" id="541052at2759"/>
<evidence type="ECO:0000313" key="5">
    <source>
        <dbReference type="Proteomes" id="UP000279259"/>
    </source>
</evidence>
<feature type="region of interest" description="Disordered" evidence="1">
    <location>
        <begin position="772"/>
        <end position="813"/>
    </location>
</feature>